<name>A0A2J6QUU1_HYAVF</name>
<dbReference type="OrthoDB" id="2157530at2759"/>
<evidence type="ECO:0000313" key="3">
    <source>
        <dbReference type="Proteomes" id="UP000235786"/>
    </source>
</evidence>
<proteinExistence type="predicted"/>
<dbReference type="InterPro" id="IPR010730">
    <property type="entry name" value="HET"/>
</dbReference>
<dbReference type="AlphaFoldDB" id="A0A2J6QUU1"/>
<protein>
    <recommendedName>
        <fullName evidence="1">Heterokaryon incompatibility domain-containing protein</fullName>
    </recommendedName>
</protein>
<dbReference type="Pfam" id="PF06985">
    <property type="entry name" value="HET"/>
    <property type="match status" value="1"/>
</dbReference>
<dbReference type="Proteomes" id="UP000235786">
    <property type="component" value="Unassembled WGS sequence"/>
</dbReference>
<feature type="non-terminal residue" evidence="2">
    <location>
        <position position="1"/>
    </location>
</feature>
<evidence type="ECO:0000313" key="2">
    <source>
        <dbReference type="EMBL" id="PMD30024.1"/>
    </source>
</evidence>
<dbReference type="PANTHER" id="PTHR24148:SF64">
    <property type="entry name" value="HETEROKARYON INCOMPATIBILITY DOMAIN-CONTAINING PROTEIN"/>
    <property type="match status" value="1"/>
</dbReference>
<gene>
    <name evidence="2" type="ORF">L207DRAFT_384578</name>
</gene>
<dbReference type="EMBL" id="KZ613969">
    <property type="protein sequence ID" value="PMD30024.1"/>
    <property type="molecule type" value="Genomic_DNA"/>
</dbReference>
<evidence type="ECO:0000259" key="1">
    <source>
        <dbReference type="Pfam" id="PF06985"/>
    </source>
</evidence>
<reference evidence="2 3" key="1">
    <citation type="submission" date="2016-04" db="EMBL/GenBank/DDBJ databases">
        <title>A degradative enzymes factory behind the ericoid mycorrhizal symbiosis.</title>
        <authorList>
            <consortium name="DOE Joint Genome Institute"/>
            <person name="Martino E."/>
            <person name="Morin E."/>
            <person name="Grelet G."/>
            <person name="Kuo A."/>
            <person name="Kohler A."/>
            <person name="Daghino S."/>
            <person name="Barry K."/>
            <person name="Choi C."/>
            <person name="Cichocki N."/>
            <person name="Clum A."/>
            <person name="Copeland A."/>
            <person name="Hainaut M."/>
            <person name="Haridas S."/>
            <person name="Labutti K."/>
            <person name="Lindquist E."/>
            <person name="Lipzen A."/>
            <person name="Khouja H.-R."/>
            <person name="Murat C."/>
            <person name="Ohm R."/>
            <person name="Olson A."/>
            <person name="Spatafora J."/>
            <person name="Veneault-Fourrey C."/>
            <person name="Henrissat B."/>
            <person name="Grigoriev I."/>
            <person name="Martin F."/>
            <person name="Perotto S."/>
        </authorList>
    </citation>
    <scope>NUCLEOTIDE SEQUENCE [LARGE SCALE GENOMIC DNA]</scope>
    <source>
        <strain evidence="2 3">F</strain>
    </source>
</reference>
<accession>A0A2J6QUU1</accession>
<sequence>LAPGTDLDQVHCSLRTISLDDPTANFEALSYMWGDKPSRFIPCSAHFFSICIEGRRLDVTVNLYHALHHLRDPVVQKFVWIDAICINQADFEERAQQVKLMGYIYSKASQVIVDIG</sequence>
<feature type="domain" description="Heterokaryon incompatibility" evidence="1">
    <location>
        <begin position="26"/>
        <end position="114"/>
    </location>
</feature>
<dbReference type="STRING" id="1149755.A0A2J6QUU1"/>
<feature type="non-terminal residue" evidence="2">
    <location>
        <position position="116"/>
    </location>
</feature>
<dbReference type="InterPro" id="IPR052895">
    <property type="entry name" value="HetReg/Transcr_Mod"/>
</dbReference>
<organism evidence="2 3">
    <name type="scientific">Hyaloscypha variabilis (strain UAMH 11265 / GT02V1 / F)</name>
    <name type="common">Meliniomyces variabilis</name>
    <dbReference type="NCBI Taxonomy" id="1149755"/>
    <lineage>
        <taxon>Eukaryota</taxon>
        <taxon>Fungi</taxon>
        <taxon>Dikarya</taxon>
        <taxon>Ascomycota</taxon>
        <taxon>Pezizomycotina</taxon>
        <taxon>Leotiomycetes</taxon>
        <taxon>Helotiales</taxon>
        <taxon>Hyaloscyphaceae</taxon>
        <taxon>Hyaloscypha</taxon>
        <taxon>Hyaloscypha variabilis</taxon>
    </lineage>
</organism>
<keyword evidence="3" id="KW-1185">Reference proteome</keyword>
<dbReference type="PANTHER" id="PTHR24148">
    <property type="entry name" value="ANKYRIN REPEAT DOMAIN-CONTAINING PROTEIN 39 HOMOLOG-RELATED"/>
    <property type="match status" value="1"/>
</dbReference>